<evidence type="ECO:0000313" key="6">
    <source>
        <dbReference type="Proteomes" id="UP000553957"/>
    </source>
</evidence>
<evidence type="ECO:0000313" key="3">
    <source>
        <dbReference type="EMBL" id="MBB6564746.1"/>
    </source>
</evidence>
<dbReference type="RefSeq" id="WP_171674928.1">
    <property type="nucleotide sequence ID" value="NZ_BAAAGT010000006.1"/>
</dbReference>
<dbReference type="EMBL" id="JACHKF010000001">
    <property type="protein sequence ID" value="MBB6564746.1"/>
    <property type="molecule type" value="Genomic_DNA"/>
</dbReference>
<protein>
    <submittedName>
        <fullName evidence="3">Uncharacterized protein YciI</fullName>
    </submittedName>
</protein>
<evidence type="ECO:0000259" key="2">
    <source>
        <dbReference type="Pfam" id="PF03795"/>
    </source>
</evidence>
<dbReference type="EMBL" id="JABJRC010000004">
    <property type="protein sequence ID" value="NOL42448.1"/>
    <property type="molecule type" value="Genomic_DNA"/>
</dbReference>
<dbReference type="Proteomes" id="UP000553957">
    <property type="component" value="Unassembled WGS sequence"/>
</dbReference>
<dbReference type="Proteomes" id="UP000534306">
    <property type="component" value="Unassembled WGS sequence"/>
</dbReference>
<evidence type="ECO:0000256" key="1">
    <source>
        <dbReference type="ARBA" id="ARBA00007689"/>
    </source>
</evidence>
<comment type="similarity">
    <text evidence="1">Belongs to the YciI family.</text>
</comment>
<sequence>MTQYFVYGRDAAGSGELKGRLTPEHWAFMDRYAEALIARGPTLTDDGEATTGSLHIVDLPDVQAARSFAYDETYYQAGVFESVQLTRIRNHTPGTMWDFANAVDSYHRYLVLTTDAPQAITSPHVILAGDLLALDADEHLGRALLVEAPTAEAAADLAQAALADVHPWTFGGRR</sequence>
<reference evidence="4 5" key="1">
    <citation type="submission" date="2020-05" db="EMBL/GenBank/DDBJ databases">
        <title>Genome sequence of Kribbella sandramycini ATCC 39419.</title>
        <authorList>
            <person name="Maclea K.S."/>
            <person name="Fair J.L."/>
        </authorList>
    </citation>
    <scope>NUCLEOTIDE SEQUENCE [LARGE SCALE GENOMIC DNA]</scope>
    <source>
        <strain evidence="4 5">ATCC 39419</strain>
    </source>
</reference>
<dbReference type="PANTHER" id="PTHR33606">
    <property type="entry name" value="PROTEIN YCII"/>
    <property type="match status" value="1"/>
</dbReference>
<comment type="caution">
    <text evidence="4">The sequence shown here is derived from an EMBL/GenBank/DDBJ whole genome shotgun (WGS) entry which is preliminary data.</text>
</comment>
<dbReference type="Pfam" id="PF03795">
    <property type="entry name" value="YCII"/>
    <property type="match status" value="1"/>
</dbReference>
<keyword evidence="5" id="KW-1185">Reference proteome</keyword>
<evidence type="ECO:0000313" key="5">
    <source>
        <dbReference type="Proteomes" id="UP000534306"/>
    </source>
</evidence>
<accession>A0A7Y4L171</accession>
<reference evidence="3 6" key="2">
    <citation type="submission" date="2020-08" db="EMBL/GenBank/DDBJ databases">
        <title>Sequencing the genomes of 1000 actinobacteria strains.</title>
        <authorList>
            <person name="Klenk H.-P."/>
        </authorList>
    </citation>
    <scope>NUCLEOTIDE SEQUENCE [LARGE SCALE GENOMIC DNA]</scope>
    <source>
        <strain evidence="3 6">DSM 15626</strain>
    </source>
</reference>
<evidence type="ECO:0000313" key="4">
    <source>
        <dbReference type="EMBL" id="NOL42448.1"/>
    </source>
</evidence>
<dbReference type="AlphaFoldDB" id="A0A7Y4L171"/>
<dbReference type="PANTHER" id="PTHR33606:SF3">
    <property type="entry name" value="PROTEIN YCII"/>
    <property type="match status" value="1"/>
</dbReference>
<feature type="domain" description="YCII-related" evidence="2">
    <location>
        <begin position="4"/>
        <end position="88"/>
    </location>
</feature>
<dbReference type="InterPro" id="IPR051807">
    <property type="entry name" value="Sec-metab_biosynth-assoc"/>
</dbReference>
<dbReference type="SUPFAM" id="SSF54909">
    <property type="entry name" value="Dimeric alpha+beta barrel"/>
    <property type="match status" value="1"/>
</dbReference>
<name>A0A7Y4L171_9ACTN</name>
<proteinExistence type="inferred from homology"/>
<dbReference type="InterPro" id="IPR011008">
    <property type="entry name" value="Dimeric_a/b-barrel"/>
</dbReference>
<gene>
    <name evidence="3" type="ORF">HNR71_000383</name>
    <name evidence="4" type="ORF">HPO96_19560</name>
</gene>
<dbReference type="Gene3D" id="3.30.70.1060">
    <property type="entry name" value="Dimeric alpha+beta barrel"/>
    <property type="match status" value="1"/>
</dbReference>
<organism evidence="4 5">
    <name type="scientific">Kribbella sandramycini</name>
    <dbReference type="NCBI Taxonomy" id="60450"/>
    <lineage>
        <taxon>Bacteria</taxon>
        <taxon>Bacillati</taxon>
        <taxon>Actinomycetota</taxon>
        <taxon>Actinomycetes</taxon>
        <taxon>Propionibacteriales</taxon>
        <taxon>Kribbellaceae</taxon>
        <taxon>Kribbella</taxon>
    </lineage>
</organism>
<dbReference type="InterPro" id="IPR005545">
    <property type="entry name" value="YCII"/>
</dbReference>